<dbReference type="Proteomes" id="UP000054805">
    <property type="component" value="Unassembled WGS sequence"/>
</dbReference>
<dbReference type="EMBL" id="JYDS01000092">
    <property type="protein sequence ID" value="KRZ25934.1"/>
    <property type="molecule type" value="Genomic_DNA"/>
</dbReference>
<organism evidence="1 2">
    <name type="scientific">Trichinella pseudospiralis</name>
    <name type="common">Parasitic roundworm</name>
    <dbReference type="NCBI Taxonomy" id="6337"/>
    <lineage>
        <taxon>Eukaryota</taxon>
        <taxon>Metazoa</taxon>
        <taxon>Ecdysozoa</taxon>
        <taxon>Nematoda</taxon>
        <taxon>Enoplea</taxon>
        <taxon>Dorylaimia</taxon>
        <taxon>Trichinellida</taxon>
        <taxon>Trichinellidae</taxon>
        <taxon>Trichinella</taxon>
    </lineage>
</organism>
<accession>A0A0V1ISX1</accession>
<proteinExistence type="predicted"/>
<dbReference type="AlphaFoldDB" id="A0A0V1ISX1"/>
<evidence type="ECO:0000313" key="1">
    <source>
        <dbReference type="EMBL" id="KRZ25934.1"/>
    </source>
</evidence>
<gene>
    <name evidence="1" type="ORF">T4B_12920</name>
</gene>
<name>A0A0V1ISX1_TRIPS</name>
<protein>
    <submittedName>
        <fullName evidence="1">Uncharacterized protein</fullName>
    </submittedName>
</protein>
<keyword evidence="2" id="KW-1185">Reference proteome</keyword>
<comment type="caution">
    <text evidence="1">The sequence shown here is derived from an EMBL/GenBank/DDBJ whole genome shotgun (WGS) entry which is preliminary data.</text>
</comment>
<sequence length="61" mass="7270">MKSSDQKQCYINVTSTDIQHIIVNISPLQTTQRKIFTDNREYHLNTDSNRRSSTKFTNHWK</sequence>
<reference evidence="1 2" key="1">
    <citation type="submission" date="2015-01" db="EMBL/GenBank/DDBJ databases">
        <title>Evolution of Trichinella species and genotypes.</title>
        <authorList>
            <person name="Korhonen P.K."/>
            <person name="Edoardo P."/>
            <person name="Giuseppe L.R."/>
            <person name="Gasser R.B."/>
        </authorList>
    </citation>
    <scope>NUCLEOTIDE SEQUENCE [LARGE SCALE GENOMIC DNA]</scope>
    <source>
        <strain evidence="1">ISS588</strain>
    </source>
</reference>
<evidence type="ECO:0000313" key="2">
    <source>
        <dbReference type="Proteomes" id="UP000054805"/>
    </source>
</evidence>